<dbReference type="EMBL" id="JAME01000026">
    <property type="protein sequence ID" value="ETX27833.1"/>
    <property type="molecule type" value="Genomic_DNA"/>
</dbReference>
<dbReference type="InterPro" id="IPR011008">
    <property type="entry name" value="Dimeric_a/b-barrel"/>
</dbReference>
<dbReference type="STRING" id="1449351.RISW2_10900"/>
<dbReference type="eggNOG" id="ENOG5030T65">
    <property type="taxonomic scope" value="Bacteria"/>
</dbReference>
<accession>X7F514</accession>
<evidence type="ECO:0000313" key="2">
    <source>
        <dbReference type="Proteomes" id="UP000023430"/>
    </source>
</evidence>
<keyword evidence="2" id="KW-1185">Reference proteome</keyword>
<protein>
    <submittedName>
        <fullName evidence="1">Uncharacterized protein</fullName>
    </submittedName>
</protein>
<sequence length="211" mass="22602">MLAIWNGIAPDHEAEFLRWHVREHIPERLSVPGFLRARRYAAHGAHPAYFNFYEVESPGVLASEPYRARLDDPTEWTRQVVPHFTDTSRTFCVVADSRGHGVAGFLLALRLQASTGLCSIVDALAAAEDVSAVHLLERTEAATAGTAESAMRSSPDGSSAAILLIEGVAATPLLAAAERYASDGAIRSATGSALAARGLYQLDFLMDRGAA</sequence>
<gene>
    <name evidence="1" type="ORF">RISW2_10900</name>
</gene>
<reference evidence="1 2" key="1">
    <citation type="submission" date="2014-01" db="EMBL/GenBank/DDBJ databases">
        <title>Roseivivax isoporae LMG 25204 Genome Sequencing.</title>
        <authorList>
            <person name="Lai Q."/>
            <person name="Li G."/>
            <person name="Shao Z."/>
        </authorList>
    </citation>
    <scope>NUCLEOTIDE SEQUENCE [LARGE SCALE GENOMIC DNA]</scope>
    <source>
        <strain evidence="1 2">LMG 25204</strain>
    </source>
</reference>
<comment type="caution">
    <text evidence="1">The sequence shown here is derived from an EMBL/GenBank/DDBJ whole genome shotgun (WGS) entry which is preliminary data.</text>
</comment>
<dbReference type="SUPFAM" id="SSF54909">
    <property type="entry name" value="Dimeric alpha+beta barrel"/>
    <property type="match status" value="1"/>
</dbReference>
<proteinExistence type="predicted"/>
<dbReference type="AlphaFoldDB" id="X7F514"/>
<organism evidence="1 2">
    <name type="scientific">Roseivivax isoporae LMG 25204</name>
    <dbReference type="NCBI Taxonomy" id="1449351"/>
    <lineage>
        <taxon>Bacteria</taxon>
        <taxon>Pseudomonadati</taxon>
        <taxon>Pseudomonadota</taxon>
        <taxon>Alphaproteobacteria</taxon>
        <taxon>Rhodobacterales</taxon>
        <taxon>Roseobacteraceae</taxon>
        <taxon>Roseivivax</taxon>
    </lineage>
</organism>
<evidence type="ECO:0000313" key="1">
    <source>
        <dbReference type="EMBL" id="ETX27833.1"/>
    </source>
</evidence>
<dbReference type="OrthoDB" id="3034735at2"/>
<name>X7F514_9RHOB</name>
<dbReference type="Proteomes" id="UP000023430">
    <property type="component" value="Unassembled WGS sequence"/>
</dbReference>